<dbReference type="AlphaFoldDB" id="A0A899FYV5"/>
<dbReference type="GO" id="GO:0140824">
    <property type="term" value="F:thioredoxin-dependent peroxiredoxin activity"/>
    <property type="evidence" value="ECO:0007669"/>
    <property type="project" value="UniProtKB-EC"/>
</dbReference>
<comment type="catalytic activity">
    <reaction evidence="6">
        <text>a hydroperoxide + [thioredoxin]-dithiol = an alcohol + [thioredoxin]-disulfide + H2O</text>
        <dbReference type="Rhea" id="RHEA:62620"/>
        <dbReference type="Rhea" id="RHEA-COMP:10698"/>
        <dbReference type="Rhea" id="RHEA-COMP:10700"/>
        <dbReference type="ChEBI" id="CHEBI:15377"/>
        <dbReference type="ChEBI" id="CHEBI:29950"/>
        <dbReference type="ChEBI" id="CHEBI:30879"/>
        <dbReference type="ChEBI" id="CHEBI:35924"/>
        <dbReference type="ChEBI" id="CHEBI:50058"/>
        <dbReference type="EC" id="1.11.1.24"/>
    </reaction>
</comment>
<reference evidence="9" key="1">
    <citation type="submission" date="2020-06" db="EMBL/GenBank/DDBJ databases">
        <title>Genomes of multiple members of Pneumocystis genus reveal paths to human pathogen Pneumocystis jirovecii.</title>
        <authorList>
            <person name="Cisse O.H."/>
            <person name="Ma L."/>
            <person name="Dekker J."/>
            <person name="Khil P."/>
            <person name="Jo J."/>
            <person name="Brenchley J."/>
            <person name="Blair R."/>
            <person name="Pahar B."/>
            <person name="Chabe M."/>
            <person name="Van Rompay K.A."/>
            <person name="Keesler R."/>
            <person name="Sukura A."/>
            <person name="Hirsch V."/>
            <person name="Kutty G."/>
            <person name="Liu Y."/>
            <person name="Peng L."/>
            <person name="Chen J."/>
            <person name="Song J."/>
            <person name="Weissenbacher-Lang C."/>
            <person name="Xu J."/>
            <person name="Upham N.S."/>
            <person name="Stajich J.E."/>
            <person name="Cuomo C.A."/>
            <person name="Cushion M.T."/>
            <person name="Kovacs J.A."/>
        </authorList>
    </citation>
    <scope>NUCLEOTIDE SEQUENCE</scope>
    <source>
        <strain evidence="9">2A</strain>
    </source>
</reference>
<dbReference type="Gene3D" id="3.40.30.10">
    <property type="entry name" value="Glutaredoxin"/>
    <property type="match status" value="1"/>
</dbReference>
<dbReference type="FunFam" id="3.40.30.10:FF:000010">
    <property type="entry name" value="Glutathione peroxidase"/>
    <property type="match status" value="1"/>
</dbReference>
<dbReference type="PANTHER" id="PTHR11592">
    <property type="entry name" value="GLUTATHIONE PEROXIDASE"/>
    <property type="match status" value="1"/>
</dbReference>
<evidence type="ECO:0000256" key="6">
    <source>
        <dbReference type="ARBA" id="ARBA00049091"/>
    </source>
</evidence>
<dbReference type="PRINTS" id="PR01011">
    <property type="entry name" value="GLUTPROXDASE"/>
</dbReference>
<gene>
    <name evidence="9" type="ORF">MERGE_001618</name>
</gene>
<name>A0A899FYV5_9ASCO</name>
<proteinExistence type="inferred from homology"/>
<accession>A0A899FYV5</accession>
<dbReference type="EMBL" id="CP054533">
    <property type="protein sequence ID" value="QSL64318.1"/>
    <property type="molecule type" value="Genomic_DNA"/>
</dbReference>
<protein>
    <recommendedName>
        <fullName evidence="8">Glutathione peroxidase</fullName>
    </recommendedName>
</protein>
<evidence type="ECO:0000313" key="10">
    <source>
        <dbReference type="Proteomes" id="UP000663699"/>
    </source>
</evidence>
<keyword evidence="3" id="KW-0049">Antioxidant</keyword>
<dbReference type="PROSITE" id="PS51355">
    <property type="entry name" value="GLUTATHIONE_PEROXID_3"/>
    <property type="match status" value="1"/>
</dbReference>
<evidence type="ECO:0000256" key="8">
    <source>
        <dbReference type="RuleBase" id="RU000499"/>
    </source>
</evidence>
<dbReference type="InterPro" id="IPR029759">
    <property type="entry name" value="GPX_AS"/>
</dbReference>
<keyword evidence="2 8" id="KW-0575">Peroxidase</keyword>
<dbReference type="InterPro" id="IPR000889">
    <property type="entry name" value="Glutathione_peroxidase"/>
</dbReference>
<dbReference type="InterPro" id="IPR036249">
    <property type="entry name" value="Thioredoxin-like_sf"/>
</dbReference>
<dbReference type="Pfam" id="PF00255">
    <property type="entry name" value="GSHPx"/>
    <property type="match status" value="1"/>
</dbReference>
<dbReference type="GO" id="GO:0034599">
    <property type="term" value="P:cellular response to oxidative stress"/>
    <property type="evidence" value="ECO:0007669"/>
    <property type="project" value="TreeGrafter"/>
</dbReference>
<evidence type="ECO:0000256" key="5">
    <source>
        <dbReference type="ARBA" id="ARBA00023284"/>
    </source>
</evidence>
<dbReference type="SUPFAM" id="SSF52833">
    <property type="entry name" value="Thioredoxin-like"/>
    <property type="match status" value="1"/>
</dbReference>
<dbReference type="PIRSF" id="PIRSF000303">
    <property type="entry name" value="Glutathion_perox"/>
    <property type="match status" value="1"/>
</dbReference>
<dbReference type="PANTHER" id="PTHR11592:SF78">
    <property type="entry name" value="GLUTATHIONE PEROXIDASE"/>
    <property type="match status" value="1"/>
</dbReference>
<organism evidence="9 10">
    <name type="scientific">Pneumocystis wakefieldiae</name>
    <dbReference type="NCBI Taxonomy" id="38082"/>
    <lineage>
        <taxon>Eukaryota</taxon>
        <taxon>Fungi</taxon>
        <taxon>Dikarya</taxon>
        <taxon>Ascomycota</taxon>
        <taxon>Taphrinomycotina</taxon>
        <taxon>Pneumocystomycetes</taxon>
        <taxon>Pneumocystaceae</taxon>
        <taxon>Pneumocystis</taxon>
    </lineage>
</organism>
<dbReference type="PROSITE" id="PS00460">
    <property type="entry name" value="GLUTATHIONE_PEROXID_1"/>
    <property type="match status" value="1"/>
</dbReference>
<evidence type="ECO:0000256" key="1">
    <source>
        <dbReference type="ARBA" id="ARBA00006926"/>
    </source>
</evidence>
<evidence type="ECO:0000256" key="3">
    <source>
        <dbReference type="ARBA" id="ARBA00022862"/>
    </source>
</evidence>
<dbReference type="CDD" id="cd00340">
    <property type="entry name" value="GSH_Peroxidase"/>
    <property type="match status" value="1"/>
</dbReference>
<evidence type="ECO:0000256" key="4">
    <source>
        <dbReference type="ARBA" id="ARBA00023002"/>
    </source>
</evidence>
<dbReference type="PROSITE" id="PS00763">
    <property type="entry name" value="GLUTATHIONE_PEROXID_2"/>
    <property type="match status" value="1"/>
</dbReference>
<evidence type="ECO:0000256" key="7">
    <source>
        <dbReference type="PIRSR" id="PIRSR000303-1"/>
    </source>
</evidence>
<keyword evidence="10" id="KW-1185">Reference proteome</keyword>
<keyword evidence="5" id="KW-0676">Redox-active center</keyword>
<dbReference type="Proteomes" id="UP000663699">
    <property type="component" value="Chromosome 2"/>
</dbReference>
<evidence type="ECO:0000256" key="2">
    <source>
        <dbReference type="ARBA" id="ARBA00022559"/>
    </source>
</evidence>
<evidence type="ECO:0000313" key="9">
    <source>
        <dbReference type="EMBL" id="QSL64318.1"/>
    </source>
</evidence>
<dbReference type="InterPro" id="IPR029760">
    <property type="entry name" value="GPX_CS"/>
</dbReference>
<feature type="active site" evidence="7">
    <location>
        <position position="30"/>
    </location>
</feature>
<comment type="similarity">
    <text evidence="1 8">Belongs to the glutathione peroxidase family.</text>
</comment>
<dbReference type="OrthoDB" id="446890at2759"/>
<keyword evidence="4 8" id="KW-0560">Oxidoreductase</keyword>
<sequence>MEWPKLNNQAYDFNILKDKVVLIVNVASKCGFTSQYSDLEKLYQKYKDSGFEILAFPCNQFGNQEPGTNQEIIEFCSRKYNVTFPVFDKIEVNGDNADPVYVFLKSQKKGLLNISKIKWNFEKFLISKTGEVVTRYSSLTKPKDIALLLNTFVLFKAS</sequence>